<dbReference type="OrthoDB" id="10257263at2759"/>
<dbReference type="Gene3D" id="1.50.10.10">
    <property type="match status" value="1"/>
</dbReference>
<dbReference type="EMBL" id="JAACXV010013855">
    <property type="protein sequence ID" value="KAF7272093.1"/>
    <property type="molecule type" value="Genomic_DNA"/>
</dbReference>
<evidence type="ECO:0000313" key="4">
    <source>
        <dbReference type="Proteomes" id="UP000625711"/>
    </source>
</evidence>
<evidence type="ECO:0000256" key="2">
    <source>
        <dbReference type="PIRSR" id="PIRSR607822-1"/>
    </source>
</evidence>
<dbReference type="GO" id="GO:0046872">
    <property type="term" value="F:metal ion binding"/>
    <property type="evidence" value="ECO:0007669"/>
    <property type="project" value="UniProtKB-KW"/>
</dbReference>
<proteinExistence type="inferred from homology"/>
<dbReference type="InterPro" id="IPR020464">
    <property type="entry name" value="LanC-like_prot_euk"/>
</dbReference>
<evidence type="ECO:0000256" key="1">
    <source>
        <dbReference type="ARBA" id="ARBA00007179"/>
    </source>
</evidence>
<evidence type="ECO:0008006" key="5">
    <source>
        <dbReference type="Google" id="ProtNLM"/>
    </source>
</evidence>
<dbReference type="SMART" id="SM01260">
    <property type="entry name" value="LANC_like"/>
    <property type="match status" value="1"/>
</dbReference>
<feature type="binding site" evidence="2">
    <location>
        <position position="329"/>
    </location>
    <ligand>
        <name>Zn(2+)</name>
        <dbReference type="ChEBI" id="CHEBI:29105"/>
    </ligand>
</feature>
<keyword evidence="2" id="KW-0862">Zinc</keyword>
<feature type="binding site" evidence="2">
    <location>
        <position position="328"/>
    </location>
    <ligand>
        <name>Zn(2+)</name>
        <dbReference type="ChEBI" id="CHEBI:29105"/>
    </ligand>
</feature>
<dbReference type="Proteomes" id="UP000625711">
    <property type="component" value="Unassembled WGS sequence"/>
</dbReference>
<dbReference type="PRINTS" id="PR01950">
    <property type="entry name" value="LANCSUPER"/>
</dbReference>
<evidence type="ECO:0000313" key="3">
    <source>
        <dbReference type="EMBL" id="KAF7272093.1"/>
    </source>
</evidence>
<feature type="binding site" evidence="2">
    <location>
        <position position="282"/>
    </location>
    <ligand>
        <name>Zn(2+)</name>
        <dbReference type="ChEBI" id="CHEBI:29105"/>
    </ligand>
</feature>
<keyword evidence="4" id="KW-1185">Reference proteome</keyword>
<dbReference type="InterPro" id="IPR007822">
    <property type="entry name" value="LANC-like"/>
</dbReference>
<comment type="caution">
    <text evidence="3">The sequence shown here is derived from an EMBL/GenBank/DDBJ whole genome shotgun (WGS) entry which is preliminary data.</text>
</comment>
<dbReference type="PANTHER" id="PTHR12736">
    <property type="entry name" value="LANC-LIKE PROTEIN"/>
    <property type="match status" value="1"/>
</dbReference>
<gene>
    <name evidence="3" type="ORF">GWI33_015096</name>
</gene>
<dbReference type="GO" id="GO:0005886">
    <property type="term" value="C:plasma membrane"/>
    <property type="evidence" value="ECO:0007669"/>
    <property type="project" value="TreeGrafter"/>
</dbReference>
<dbReference type="GO" id="GO:0005975">
    <property type="term" value="P:carbohydrate metabolic process"/>
    <property type="evidence" value="ECO:0007669"/>
    <property type="project" value="InterPro"/>
</dbReference>
<name>A0A834I5Q4_RHYFE</name>
<protein>
    <recommendedName>
        <fullName evidence="5">LanC-like protein 2</fullName>
    </recommendedName>
</protein>
<comment type="similarity">
    <text evidence="1">Belongs to the LanC-like protein family.</text>
</comment>
<dbReference type="AlphaFoldDB" id="A0A834I5Q4"/>
<dbReference type="SUPFAM" id="SSF158745">
    <property type="entry name" value="LanC-like"/>
    <property type="match status" value="1"/>
</dbReference>
<dbReference type="InterPro" id="IPR012341">
    <property type="entry name" value="6hp_glycosidase-like_sf"/>
</dbReference>
<dbReference type="PRINTS" id="PR01951">
    <property type="entry name" value="LANCEUKARYTE"/>
</dbReference>
<dbReference type="Pfam" id="PF05147">
    <property type="entry name" value="LANC_like"/>
    <property type="match status" value="1"/>
</dbReference>
<dbReference type="PANTHER" id="PTHR12736:SF21">
    <property type="entry name" value="LANC-LIKE PROTEIN 2"/>
    <property type="match status" value="1"/>
</dbReference>
<dbReference type="CDD" id="cd04794">
    <property type="entry name" value="euk_LANCL"/>
    <property type="match status" value="1"/>
</dbReference>
<reference evidence="3" key="1">
    <citation type="submission" date="2020-08" db="EMBL/GenBank/DDBJ databases">
        <title>Genome sequencing and assembly of the red palm weevil Rhynchophorus ferrugineus.</title>
        <authorList>
            <person name="Dias G.B."/>
            <person name="Bergman C.M."/>
            <person name="Manee M."/>
        </authorList>
    </citation>
    <scope>NUCLEOTIDE SEQUENCE</scope>
    <source>
        <strain evidence="3">AA-2017</strain>
        <tissue evidence="3">Whole larva</tissue>
    </source>
</reference>
<keyword evidence="2" id="KW-0479">Metal-binding</keyword>
<organism evidence="3 4">
    <name type="scientific">Rhynchophorus ferrugineus</name>
    <name type="common">Red palm weevil</name>
    <name type="synonym">Curculio ferrugineus</name>
    <dbReference type="NCBI Taxonomy" id="354439"/>
    <lineage>
        <taxon>Eukaryota</taxon>
        <taxon>Metazoa</taxon>
        <taxon>Ecdysozoa</taxon>
        <taxon>Arthropoda</taxon>
        <taxon>Hexapoda</taxon>
        <taxon>Insecta</taxon>
        <taxon>Pterygota</taxon>
        <taxon>Neoptera</taxon>
        <taxon>Endopterygota</taxon>
        <taxon>Coleoptera</taxon>
        <taxon>Polyphaga</taxon>
        <taxon>Cucujiformia</taxon>
        <taxon>Curculionidae</taxon>
        <taxon>Dryophthorinae</taxon>
        <taxon>Rhynchophorus</taxon>
    </lineage>
</organism>
<dbReference type="GO" id="GO:0031179">
    <property type="term" value="P:peptide modification"/>
    <property type="evidence" value="ECO:0007669"/>
    <property type="project" value="InterPro"/>
</dbReference>
<accession>A0A834I5Q4</accession>
<sequence length="406" mass="46551">MENTNPITEKYHFKNDYDDYTEHNAKPHIENKSISAQSQIASRLNFKWDSTLKELQHWSSSDYSVYTGTSGVGLLLLKKAPDDKRNLRNIRKKYFQLEHLKNRCITFLCGDAGPLSIAAVISHKLEDQKIFDFCIKRLTAFLKVVKNTSSDLPNEYLYGRTGYLYALLFVNKHVSPPPFSGAVIRSVITTILSCGENLARHLKMEKECPLMFEWHESKYLGAAHGISGIIYLLLQAKEYLLEGELNDLIKPTIAYLTTLRFPTGNFPSSIGPGKKDKYVQWCHGAPGFLYMYCAAYRVFGDQLYIYNALKCADIIWWRGLLKKGYSLCHGVAGNAYCFLELFQTTKEEKHLYRAIKFAEYCLDYTEQREECTPDRPMSLFEGISGPMYLLLDIQDPMNAKFPGFTL</sequence>